<dbReference type="AlphaFoldDB" id="A0A077DCX9"/>
<evidence type="ECO:0000256" key="2">
    <source>
        <dbReference type="ARBA" id="ARBA00009539"/>
    </source>
</evidence>
<dbReference type="InterPro" id="IPR001796">
    <property type="entry name" value="DHFR_dom"/>
</dbReference>
<dbReference type="Pfam" id="PF00186">
    <property type="entry name" value="DHFR_1"/>
    <property type="match status" value="1"/>
</dbReference>
<dbReference type="RefSeq" id="WP_038499121.1">
    <property type="nucleotide sequence ID" value="NZ_AFWK01000019.1"/>
</dbReference>
<dbReference type="PRINTS" id="PR00070">
    <property type="entry name" value="DHFR"/>
</dbReference>
<dbReference type="PIRSF" id="PIRSF000194">
    <property type="entry name" value="DHFR"/>
    <property type="match status" value="1"/>
</dbReference>
<dbReference type="InterPro" id="IPR024072">
    <property type="entry name" value="DHFR-like_dom_sf"/>
</dbReference>
<keyword evidence="12" id="KW-1185">Reference proteome</keyword>
<evidence type="ECO:0000256" key="1">
    <source>
        <dbReference type="ARBA" id="ARBA00004903"/>
    </source>
</evidence>
<dbReference type="GO" id="GO:0046654">
    <property type="term" value="P:tetrahydrofolate biosynthetic process"/>
    <property type="evidence" value="ECO:0007669"/>
    <property type="project" value="UniProtKB-UniPathway"/>
</dbReference>
<protein>
    <recommendedName>
        <fullName evidence="3 8">Dihydrofolate reductase</fullName>
        <ecNumber evidence="3 8">1.5.1.3</ecNumber>
    </recommendedName>
</protein>
<evidence type="ECO:0000313" key="12">
    <source>
        <dbReference type="Proteomes" id="UP000028945"/>
    </source>
</evidence>
<dbReference type="Proteomes" id="UP000028945">
    <property type="component" value="Chromosome"/>
</dbReference>
<dbReference type="PANTHER" id="PTHR48069">
    <property type="entry name" value="DIHYDROFOLATE REDUCTASE"/>
    <property type="match status" value="1"/>
</dbReference>
<dbReference type="UniPathway" id="UPA00077">
    <property type="reaction ID" value="UER00158"/>
</dbReference>
<dbReference type="InterPro" id="IPR017925">
    <property type="entry name" value="DHFR_CS"/>
</dbReference>
<comment type="function">
    <text evidence="7 8">Key enzyme in folate metabolism. Catalyzes an essential reaction for de novo glycine and purine synthesis, and for DNA precursor synthesis.</text>
</comment>
<evidence type="ECO:0000313" key="11">
    <source>
        <dbReference type="EMBL" id="AIL32464.1"/>
    </source>
</evidence>
<evidence type="ECO:0000256" key="7">
    <source>
        <dbReference type="ARBA" id="ARBA00025067"/>
    </source>
</evidence>
<reference evidence="11 12" key="1">
    <citation type="journal article" date="2014" name="BMC Genomics">
        <title>A genomic perspective on a new bacterial genus and species from the Alcaligenaceae family, Basilea psittacipulmonis.</title>
        <authorList>
            <person name="Whiteson K.L."/>
            <person name="Hernandez D."/>
            <person name="Lazarevic V."/>
            <person name="Gaia N."/>
            <person name="Farinelli L."/>
            <person name="Francois P."/>
            <person name="Pilo P."/>
            <person name="Frey J."/>
            <person name="Schrenzel J."/>
        </authorList>
    </citation>
    <scope>NUCLEOTIDE SEQUENCE [LARGE SCALE GENOMIC DNA]</scope>
    <source>
        <strain evidence="11 12">DSM 24701</strain>
    </source>
</reference>
<dbReference type="KEGG" id="bpsi:IX83_03320"/>
<dbReference type="GO" id="GO:0046452">
    <property type="term" value="P:dihydrofolate metabolic process"/>
    <property type="evidence" value="ECO:0007669"/>
    <property type="project" value="TreeGrafter"/>
</dbReference>
<dbReference type="OrthoDB" id="9804315at2"/>
<dbReference type="HOGENOM" id="CLU_043966_5_1_4"/>
<feature type="domain" description="DHFR" evidence="10">
    <location>
        <begin position="3"/>
        <end position="158"/>
    </location>
</feature>
<accession>A0A077DCX9</accession>
<dbReference type="PANTHER" id="PTHR48069:SF3">
    <property type="entry name" value="DIHYDROFOLATE REDUCTASE"/>
    <property type="match status" value="1"/>
</dbReference>
<evidence type="ECO:0000256" key="6">
    <source>
        <dbReference type="ARBA" id="ARBA00023002"/>
    </source>
</evidence>
<dbReference type="EC" id="1.5.1.3" evidence="3 8"/>
<dbReference type="PROSITE" id="PS51330">
    <property type="entry name" value="DHFR_2"/>
    <property type="match status" value="1"/>
</dbReference>
<dbReference type="eggNOG" id="COG0262">
    <property type="taxonomic scope" value="Bacteria"/>
</dbReference>
<keyword evidence="6 8" id="KW-0560">Oxidoreductase</keyword>
<proteinExistence type="inferred from homology"/>
<organism evidence="11 12">
    <name type="scientific">Basilea psittacipulmonis DSM 24701</name>
    <dbReference type="NCBI Taxonomy" id="1072685"/>
    <lineage>
        <taxon>Bacteria</taxon>
        <taxon>Pseudomonadati</taxon>
        <taxon>Pseudomonadota</taxon>
        <taxon>Betaproteobacteria</taxon>
        <taxon>Burkholderiales</taxon>
        <taxon>Alcaligenaceae</taxon>
        <taxon>Basilea</taxon>
    </lineage>
</organism>
<evidence type="ECO:0000256" key="4">
    <source>
        <dbReference type="ARBA" id="ARBA00022563"/>
    </source>
</evidence>
<dbReference type="GO" id="GO:0006730">
    <property type="term" value="P:one-carbon metabolic process"/>
    <property type="evidence" value="ECO:0007669"/>
    <property type="project" value="UniProtKB-KW"/>
</dbReference>
<comment type="catalytic activity">
    <reaction evidence="8">
        <text>(6S)-5,6,7,8-tetrahydrofolate + NADP(+) = 7,8-dihydrofolate + NADPH + H(+)</text>
        <dbReference type="Rhea" id="RHEA:15009"/>
        <dbReference type="ChEBI" id="CHEBI:15378"/>
        <dbReference type="ChEBI" id="CHEBI:57451"/>
        <dbReference type="ChEBI" id="CHEBI:57453"/>
        <dbReference type="ChEBI" id="CHEBI:57783"/>
        <dbReference type="ChEBI" id="CHEBI:58349"/>
        <dbReference type="EC" id="1.5.1.3"/>
    </reaction>
</comment>
<gene>
    <name evidence="11" type="ORF">IX83_03320</name>
</gene>
<evidence type="ECO:0000256" key="3">
    <source>
        <dbReference type="ARBA" id="ARBA00012856"/>
    </source>
</evidence>
<comment type="pathway">
    <text evidence="1 8">Cofactor biosynthesis; tetrahydrofolate biosynthesis; 5,6,7,8-tetrahydrofolate from 7,8-dihydrofolate: step 1/1.</text>
</comment>
<evidence type="ECO:0000256" key="8">
    <source>
        <dbReference type="PIRNR" id="PIRNR000194"/>
    </source>
</evidence>
<dbReference type="EMBL" id="CP009238">
    <property type="protein sequence ID" value="AIL32464.1"/>
    <property type="molecule type" value="Genomic_DNA"/>
</dbReference>
<evidence type="ECO:0000256" key="5">
    <source>
        <dbReference type="ARBA" id="ARBA00022857"/>
    </source>
</evidence>
<dbReference type="GO" id="GO:0004146">
    <property type="term" value="F:dihydrofolate reductase activity"/>
    <property type="evidence" value="ECO:0007669"/>
    <property type="project" value="UniProtKB-EC"/>
</dbReference>
<comment type="similarity">
    <text evidence="2 8 9">Belongs to the dihydrofolate reductase family.</text>
</comment>
<dbReference type="InterPro" id="IPR012259">
    <property type="entry name" value="DHFR"/>
</dbReference>
<dbReference type="PROSITE" id="PS00075">
    <property type="entry name" value="DHFR_1"/>
    <property type="match status" value="1"/>
</dbReference>
<dbReference type="GO" id="GO:0005829">
    <property type="term" value="C:cytosol"/>
    <property type="evidence" value="ECO:0007669"/>
    <property type="project" value="TreeGrafter"/>
</dbReference>
<dbReference type="FunFam" id="3.40.430.10:FF:000001">
    <property type="entry name" value="Dihydrofolate reductase"/>
    <property type="match status" value="1"/>
</dbReference>
<dbReference type="GO" id="GO:0070401">
    <property type="term" value="F:NADP+ binding"/>
    <property type="evidence" value="ECO:0007669"/>
    <property type="project" value="UniProtKB-ARBA"/>
</dbReference>
<dbReference type="STRING" id="1072685.IX83_03320"/>
<keyword evidence="5 8" id="KW-0521">NADP</keyword>
<evidence type="ECO:0000259" key="10">
    <source>
        <dbReference type="PROSITE" id="PS51330"/>
    </source>
</evidence>
<name>A0A077DCX9_9BURK</name>
<sequence length="159" mass="17946">MSKIACIVAYAKNRVIGVNNQLPWQLKADLQFFKQTTMGCPIIMGRKTWDSLGRPLPGRRNIVISRNPNWQADSAEHASSLAEALTMTQDCPQVFIIGGEQIFKQALDVADTIYATEIDLTPDGDAFFPPLSDEWKKVSEQVQEPENNIHFSFVRYEKS</sequence>
<evidence type="ECO:0000256" key="9">
    <source>
        <dbReference type="RuleBase" id="RU004474"/>
    </source>
</evidence>
<keyword evidence="4 8" id="KW-0554">One-carbon metabolism</keyword>
<dbReference type="Gene3D" id="3.40.430.10">
    <property type="entry name" value="Dihydrofolate Reductase, subunit A"/>
    <property type="match status" value="1"/>
</dbReference>
<dbReference type="CDD" id="cd00209">
    <property type="entry name" value="DHFR"/>
    <property type="match status" value="1"/>
</dbReference>
<dbReference type="SUPFAM" id="SSF53597">
    <property type="entry name" value="Dihydrofolate reductase-like"/>
    <property type="match status" value="1"/>
</dbReference>
<dbReference type="GO" id="GO:0046655">
    <property type="term" value="P:folic acid metabolic process"/>
    <property type="evidence" value="ECO:0007669"/>
    <property type="project" value="TreeGrafter"/>
</dbReference>